<feature type="non-terminal residue" evidence="2">
    <location>
        <position position="1"/>
    </location>
</feature>
<name>A0A7J6SC89_PEROL</name>
<dbReference type="AlphaFoldDB" id="A0A7J6SC89"/>
<evidence type="ECO:0000313" key="3">
    <source>
        <dbReference type="Proteomes" id="UP000574390"/>
    </source>
</evidence>
<reference evidence="2 3" key="1">
    <citation type="submission" date="2020-04" db="EMBL/GenBank/DDBJ databases">
        <title>Perkinsus olseni comparative genomics.</title>
        <authorList>
            <person name="Bogema D.R."/>
        </authorList>
    </citation>
    <scope>NUCLEOTIDE SEQUENCE [LARGE SCALE GENOMIC DNA]</scope>
    <source>
        <strain evidence="2">ATCC PRA-205</strain>
    </source>
</reference>
<dbReference type="EMBL" id="JABANM010015767">
    <property type="protein sequence ID" value="KAF4730508.1"/>
    <property type="molecule type" value="Genomic_DNA"/>
</dbReference>
<feature type="non-terminal residue" evidence="2">
    <location>
        <position position="61"/>
    </location>
</feature>
<gene>
    <name evidence="2" type="ORF">FOZ62_014679</name>
</gene>
<evidence type="ECO:0000256" key="1">
    <source>
        <dbReference type="SAM" id="SignalP"/>
    </source>
</evidence>
<feature type="signal peptide" evidence="1">
    <location>
        <begin position="1"/>
        <end position="18"/>
    </location>
</feature>
<accession>A0A7J6SC89</accession>
<comment type="caution">
    <text evidence="2">The sequence shown here is derived from an EMBL/GenBank/DDBJ whole genome shotgun (WGS) entry which is preliminary data.</text>
</comment>
<feature type="chain" id="PRO_5029900452" evidence="1">
    <location>
        <begin position="19"/>
        <end position="61"/>
    </location>
</feature>
<organism evidence="2 3">
    <name type="scientific">Perkinsus olseni</name>
    <name type="common">Perkinsus atlanticus</name>
    <dbReference type="NCBI Taxonomy" id="32597"/>
    <lineage>
        <taxon>Eukaryota</taxon>
        <taxon>Sar</taxon>
        <taxon>Alveolata</taxon>
        <taxon>Perkinsozoa</taxon>
        <taxon>Perkinsea</taxon>
        <taxon>Perkinsida</taxon>
        <taxon>Perkinsidae</taxon>
        <taxon>Perkinsus</taxon>
    </lineage>
</organism>
<keyword evidence="1" id="KW-0732">Signal</keyword>
<protein>
    <submittedName>
        <fullName evidence="2">Uncharacterized protein</fullName>
    </submittedName>
</protein>
<proteinExistence type="predicted"/>
<dbReference type="Proteomes" id="UP000574390">
    <property type="component" value="Unassembled WGS sequence"/>
</dbReference>
<evidence type="ECO:0000313" key="2">
    <source>
        <dbReference type="EMBL" id="KAF4730508.1"/>
    </source>
</evidence>
<sequence>KHLVLSAFLMSLPCWVDGPKKEGRRCRGSMRKRCQHCKPTPIISSGSTAASPAQVAVRVAQ</sequence>